<dbReference type="InterPro" id="IPR023173">
    <property type="entry name" value="NADPH_Cyt_P450_Rdtase_alpha"/>
</dbReference>
<dbReference type="Proteomes" id="UP000036987">
    <property type="component" value="Unassembled WGS sequence"/>
</dbReference>
<dbReference type="CDD" id="cd06207">
    <property type="entry name" value="CyPoR_like"/>
    <property type="match status" value="1"/>
</dbReference>
<dbReference type="InterPro" id="IPR003097">
    <property type="entry name" value="CysJ-like_FAD-binding"/>
</dbReference>
<evidence type="ECO:0000256" key="6">
    <source>
        <dbReference type="ARBA" id="ARBA00022857"/>
    </source>
</evidence>
<accession>A0A0K9P5I0</accession>
<evidence type="ECO:0000256" key="4">
    <source>
        <dbReference type="ARBA" id="ARBA00022643"/>
    </source>
</evidence>
<dbReference type="SUPFAM" id="SSF63380">
    <property type="entry name" value="Riboflavin synthase domain-like"/>
    <property type="match status" value="1"/>
</dbReference>
<dbReference type="InterPro" id="IPR001433">
    <property type="entry name" value="OxRdtase_FAD/NAD-bd"/>
</dbReference>
<dbReference type="GO" id="GO:0050660">
    <property type="term" value="F:flavin adenine dinucleotide binding"/>
    <property type="evidence" value="ECO:0000318"/>
    <property type="project" value="GO_Central"/>
</dbReference>
<dbReference type="FunFam" id="1.20.990.10:FF:000015">
    <property type="entry name" value="NADPH-dependent diflavin oxidoreductase 1"/>
    <property type="match status" value="1"/>
</dbReference>
<evidence type="ECO:0000313" key="9">
    <source>
        <dbReference type="EMBL" id="KMZ64258.1"/>
    </source>
</evidence>
<evidence type="ECO:0000259" key="8">
    <source>
        <dbReference type="PROSITE" id="PS51384"/>
    </source>
</evidence>
<evidence type="ECO:0000256" key="1">
    <source>
        <dbReference type="ARBA" id="ARBA00001974"/>
    </source>
</evidence>
<dbReference type="InterPro" id="IPR039261">
    <property type="entry name" value="FNR_nucleotide-bd"/>
</dbReference>
<dbReference type="STRING" id="29655.A0A0K9P5I0"/>
<dbReference type="PRINTS" id="PR00371">
    <property type="entry name" value="FPNCR"/>
</dbReference>
<protein>
    <submittedName>
        <fullName evidence="9">NADPH-dependent diflavin oxidoreductase 1</fullName>
    </submittedName>
</protein>
<keyword evidence="6" id="KW-0521">NADP</keyword>
<dbReference type="PROSITE" id="PS51384">
    <property type="entry name" value="FAD_FR"/>
    <property type="match status" value="1"/>
</dbReference>
<dbReference type="GO" id="GO:0016491">
    <property type="term" value="F:oxidoreductase activity"/>
    <property type="evidence" value="ECO:0000318"/>
    <property type="project" value="GO_Central"/>
</dbReference>
<dbReference type="Gene3D" id="1.20.990.10">
    <property type="entry name" value="NADPH-cytochrome p450 Reductase, Chain A, domain 3"/>
    <property type="match status" value="1"/>
</dbReference>
<keyword evidence="3" id="KW-0285">Flavoprotein</keyword>
<keyword evidence="7" id="KW-0560">Oxidoreductase</keyword>
<keyword evidence="4" id="KW-0288">FMN</keyword>
<dbReference type="EMBL" id="LFYR01001173">
    <property type="protein sequence ID" value="KMZ64258.1"/>
    <property type="molecule type" value="Genomic_DNA"/>
</dbReference>
<dbReference type="AlphaFoldDB" id="A0A0K9P5I0"/>
<comment type="cofactor">
    <cofactor evidence="1">
        <name>FAD</name>
        <dbReference type="ChEBI" id="CHEBI:57692"/>
    </cofactor>
</comment>
<keyword evidence="2" id="KW-0963">Cytoplasm</keyword>
<keyword evidence="10" id="KW-1185">Reference proteome</keyword>
<dbReference type="FunFam" id="3.40.50.80:FF:000032">
    <property type="entry name" value="NADPH-dependent diflavin oxidoreductase 1"/>
    <property type="match status" value="1"/>
</dbReference>
<dbReference type="OrthoDB" id="1856718at2759"/>
<dbReference type="SUPFAM" id="SSF52343">
    <property type="entry name" value="Ferredoxin reductase-like, C-terminal NADP-linked domain"/>
    <property type="match status" value="1"/>
</dbReference>
<name>A0A0K9P5I0_ZOSMR</name>
<dbReference type="Gene3D" id="2.40.30.10">
    <property type="entry name" value="Translation factors"/>
    <property type="match status" value="1"/>
</dbReference>
<dbReference type="InterPro" id="IPR001709">
    <property type="entry name" value="Flavoprot_Pyr_Nucl_cyt_Rdtase"/>
</dbReference>
<dbReference type="Pfam" id="PF00667">
    <property type="entry name" value="FAD_binding_1"/>
    <property type="match status" value="1"/>
</dbReference>
<organism evidence="9 10">
    <name type="scientific">Zostera marina</name>
    <name type="common">Eelgrass</name>
    <dbReference type="NCBI Taxonomy" id="29655"/>
    <lineage>
        <taxon>Eukaryota</taxon>
        <taxon>Viridiplantae</taxon>
        <taxon>Streptophyta</taxon>
        <taxon>Embryophyta</taxon>
        <taxon>Tracheophyta</taxon>
        <taxon>Spermatophyta</taxon>
        <taxon>Magnoliopsida</taxon>
        <taxon>Liliopsida</taxon>
        <taxon>Zosteraceae</taxon>
        <taxon>Zostera</taxon>
    </lineage>
</organism>
<dbReference type="OMA" id="NIETWAY"/>
<evidence type="ECO:0000256" key="5">
    <source>
        <dbReference type="ARBA" id="ARBA00022827"/>
    </source>
</evidence>
<evidence type="ECO:0000256" key="3">
    <source>
        <dbReference type="ARBA" id="ARBA00022630"/>
    </source>
</evidence>
<reference evidence="10" key="1">
    <citation type="journal article" date="2016" name="Nature">
        <title>The genome of the seagrass Zostera marina reveals angiosperm adaptation to the sea.</title>
        <authorList>
            <person name="Olsen J.L."/>
            <person name="Rouze P."/>
            <person name="Verhelst B."/>
            <person name="Lin Y.-C."/>
            <person name="Bayer T."/>
            <person name="Collen J."/>
            <person name="Dattolo E."/>
            <person name="De Paoli E."/>
            <person name="Dittami S."/>
            <person name="Maumus F."/>
            <person name="Michel G."/>
            <person name="Kersting A."/>
            <person name="Lauritano C."/>
            <person name="Lohaus R."/>
            <person name="Toepel M."/>
            <person name="Tonon T."/>
            <person name="Vanneste K."/>
            <person name="Amirebrahimi M."/>
            <person name="Brakel J."/>
            <person name="Bostroem C."/>
            <person name="Chovatia M."/>
            <person name="Grimwood J."/>
            <person name="Jenkins J.W."/>
            <person name="Jueterbock A."/>
            <person name="Mraz A."/>
            <person name="Stam W.T."/>
            <person name="Tice H."/>
            <person name="Bornberg-Bauer E."/>
            <person name="Green P.J."/>
            <person name="Pearson G.A."/>
            <person name="Procaccini G."/>
            <person name="Duarte C.M."/>
            <person name="Schmutz J."/>
            <person name="Reusch T.B.H."/>
            <person name="Van de Peer Y."/>
        </authorList>
    </citation>
    <scope>NUCLEOTIDE SEQUENCE [LARGE SCALE GENOMIC DNA]</scope>
    <source>
        <strain evidence="10">cv. Finnish</strain>
    </source>
</reference>
<gene>
    <name evidence="9" type="ORF">ZOSMA_37G01440</name>
</gene>
<dbReference type="PANTHER" id="PTHR19384">
    <property type="entry name" value="NITRIC OXIDE SYNTHASE-RELATED"/>
    <property type="match status" value="1"/>
</dbReference>
<dbReference type="InterPro" id="IPR017938">
    <property type="entry name" value="Riboflavin_synthase-like_b-brl"/>
</dbReference>
<dbReference type="PANTHER" id="PTHR19384:SF10">
    <property type="entry name" value="NADPH-DEPENDENT DIFLAVIN OXIDOREDUCTASE 1"/>
    <property type="match status" value="1"/>
</dbReference>
<dbReference type="Pfam" id="PF00175">
    <property type="entry name" value="NAD_binding_1"/>
    <property type="match status" value="1"/>
</dbReference>
<dbReference type="GO" id="GO:0010181">
    <property type="term" value="F:FMN binding"/>
    <property type="evidence" value="ECO:0000318"/>
    <property type="project" value="GO_Central"/>
</dbReference>
<evidence type="ECO:0000313" key="10">
    <source>
        <dbReference type="Proteomes" id="UP000036987"/>
    </source>
</evidence>
<comment type="caution">
    <text evidence="9">The sequence shown here is derived from an EMBL/GenBank/DDBJ whole genome shotgun (WGS) entry which is preliminary data.</text>
</comment>
<sequence>MLPNDSDILDSQRTLDSPKFQIIYNSADQIQNQSSTDEISFSQMIIGNSRSMSFRQFSNTSEMPQYLLKMTKNQRLTEEKQEKDVRHFEFESITSVVEYCSGDILEVLPGQDPTAVDSFINRCNLDPDVYITVIPKSTAENSSRTDSKLSKSPVKLKTYVELTMDVASASPRRYFFEVMSFFATAEHEIERLQYFASPEGRDDLFKYNQKERRSVLEVLEDFPSVKMPFEWLVQLVPPLKTRAFSISSSPLVHPKEVHLTVNVVSWTSPFKRKRYGLCSSWLASLNSKENKKEVYVPAWIHNGCLPTPQASVPLILIGPGTGCAPFHAFIEERALQSVSQSTAPVIFFFGCRSKHGDYLYEEFWQTHAQDSGVLSSSKGGGLFVAFSRDETKKVYVQHKMKEESARVWKLLSTGAAVYIAGSSNKMPADVTSALVEIISKEGGVSKETAEKWLRQQERIGRFNVEAWS</sequence>
<dbReference type="GO" id="GO:0005829">
    <property type="term" value="C:cytosol"/>
    <property type="evidence" value="ECO:0000318"/>
    <property type="project" value="GO_Central"/>
</dbReference>
<evidence type="ECO:0000256" key="7">
    <source>
        <dbReference type="ARBA" id="ARBA00023002"/>
    </source>
</evidence>
<keyword evidence="5" id="KW-0274">FAD</keyword>
<dbReference type="InterPro" id="IPR017927">
    <property type="entry name" value="FAD-bd_FR_type"/>
</dbReference>
<proteinExistence type="predicted"/>
<dbReference type="Gene3D" id="3.40.50.80">
    <property type="entry name" value="Nucleotide-binding domain of ferredoxin-NADP reductase (FNR) module"/>
    <property type="match status" value="1"/>
</dbReference>
<evidence type="ECO:0000256" key="2">
    <source>
        <dbReference type="ARBA" id="ARBA00022490"/>
    </source>
</evidence>
<feature type="domain" description="FAD-binding FR-type" evidence="8">
    <location>
        <begin position="63"/>
        <end position="313"/>
    </location>
</feature>